<evidence type="ECO:0000256" key="29">
    <source>
        <dbReference type="SAM" id="SignalP"/>
    </source>
</evidence>
<evidence type="ECO:0000256" key="1">
    <source>
        <dbReference type="ARBA" id="ARBA00004146"/>
    </source>
</evidence>
<dbReference type="Gene3D" id="2.30.30.40">
    <property type="entry name" value="SH3 Domains"/>
    <property type="match status" value="1"/>
</dbReference>
<dbReference type="FunFam" id="2.10.70.80:FF:000001">
    <property type="entry name" value="Sortilin-related VPS10 domain-containing receptor 1"/>
    <property type="match status" value="1"/>
</dbReference>
<feature type="compositionally biased region" description="Low complexity" evidence="28">
    <location>
        <begin position="13"/>
        <end position="28"/>
    </location>
</feature>
<dbReference type="SMART" id="SM00602">
    <property type="entry name" value="VPS10"/>
    <property type="match status" value="1"/>
</dbReference>
<dbReference type="FunFam" id="2.60.40.10:FF:000083">
    <property type="entry name" value="Sortilin-related VPS10 domain containing receptor 2"/>
    <property type="match status" value="1"/>
</dbReference>
<keyword evidence="33" id="KW-1185">Reference proteome</keyword>
<dbReference type="InterPro" id="IPR001452">
    <property type="entry name" value="SH3_domain"/>
</dbReference>
<evidence type="ECO:0000256" key="22">
    <source>
        <dbReference type="ARBA" id="ARBA00023273"/>
    </source>
</evidence>
<dbReference type="Gene3D" id="2.60.40.10">
    <property type="entry name" value="Immunoglobulins"/>
    <property type="match status" value="1"/>
</dbReference>
<keyword evidence="21" id="KW-0628">Postsynaptic cell membrane</keyword>
<dbReference type="PROSITE" id="PS50002">
    <property type="entry name" value="SH3"/>
    <property type="match status" value="1"/>
</dbReference>
<evidence type="ECO:0000256" key="20">
    <source>
        <dbReference type="ARBA" id="ARBA00023180"/>
    </source>
</evidence>
<evidence type="ECO:0000256" key="11">
    <source>
        <dbReference type="ARBA" id="ARBA00022599"/>
    </source>
</evidence>
<feature type="region of interest" description="Disordered" evidence="28">
    <location>
        <begin position="50"/>
        <end position="122"/>
    </location>
</feature>
<dbReference type="FunFam" id="3.30.60.270:FF:000003">
    <property type="entry name" value="Sortilin-related VPS10 domain containing receptor 2"/>
    <property type="match status" value="1"/>
</dbReference>
<dbReference type="InterPro" id="IPR036028">
    <property type="entry name" value="SH3-like_dom_sf"/>
</dbReference>
<evidence type="ECO:0000313" key="33">
    <source>
        <dbReference type="Proteomes" id="UP001166674"/>
    </source>
</evidence>
<dbReference type="Gene3D" id="1.25.40.10">
    <property type="entry name" value="Tetratricopeptide repeat domain"/>
    <property type="match status" value="4"/>
</dbReference>
<evidence type="ECO:0000256" key="2">
    <source>
        <dbReference type="ARBA" id="ARBA00004251"/>
    </source>
</evidence>
<organism evidence="32 33">
    <name type="scientific">Sciurus carolinensis</name>
    <name type="common">Eastern gray squirrel</name>
    <dbReference type="NCBI Taxonomy" id="30640"/>
    <lineage>
        <taxon>Eukaryota</taxon>
        <taxon>Metazoa</taxon>
        <taxon>Chordata</taxon>
        <taxon>Craniata</taxon>
        <taxon>Vertebrata</taxon>
        <taxon>Euteleostomi</taxon>
        <taxon>Mammalia</taxon>
        <taxon>Eutheria</taxon>
        <taxon>Euarchontoglires</taxon>
        <taxon>Glires</taxon>
        <taxon>Rodentia</taxon>
        <taxon>Sciuromorpha</taxon>
        <taxon>Sciuridae</taxon>
        <taxon>Sciurinae</taxon>
        <taxon>Sciurini</taxon>
        <taxon>Sciurus</taxon>
    </lineage>
</organism>
<keyword evidence="14" id="KW-0677">Repeat</keyword>
<evidence type="ECO:0000256" key="10">
    <source>
        <dbReference type="ARBA" id="ARBA00022475"/>
    </source>
</evidence>
<keyword evidence="19" id="KW-1015">Disulfide bond</keyword>
<evidence type="ECO:0000256" key="21">
    <source>
        <dbReference type="ARBA" id="ARBA00023257"/>
    </source>
</evidence>
<dbReference type="Pfam" id="PF15901">
    <property type="entry name" value="Sortilin_C"/>
    <property type="match status" value="1"/>
</dbReference>
<evidence type="ECO:0000259" key="30">
    <source>
        <dbReference type="PROSITE" id="PS50002"/>
    </source>
</evidence>
<feature type="domain" description="SH3" evidence="30">
    <location>
        <begin position="1230"/>
        <end position="1293"/>
    </location>
</feature>
<dbReference type="GO" id="GO:0043197">
    <property type="term" value="C:dendritic spine"/>
    <property type="evidence" value="ECO:0007669"/>
    <property type="project" value="UniProtKB-SubCell"/>
</dbReference>
<feature type="domain" description="PKD" evidence="31">
    <location>
        <begin position="759"/>
        <end position="819"/>
    </location>
</feature>
<dbReference type="InterPro" id="IPR019734">
    <property type="entry name" value="TPR_rpt"/>
</dbReference>
<evidence type="ECO:0000256" key="4">
    <source>
        <dbReference type="ARBA" id="ARBA00004358"/>
    </source>
</evidence>
<keyword evidence="13 29" id="KW-0732">Signal</keyword>
<evidence type="ECO:0000256" key="16">
    <source>
        <dbReference type="ARBA" id="ARBA00022989"/>
    </source>
</evidence>
<keyword evidence="20" id="KW-0325">Glycoprotein</keyword>
<dbReference type="PROSITE" id="PS50093">
    <property type="entry name" value="PKD"/>
    <property type="match status" value="1"/>
</dbReference>
<evidence type="ECO:0000256" key="25">
    <source>
        <dbReference type="ARBA" id="ARBA00034112"/>
    </source>
</evidence>
<dbReference type="SUPFAM" id="SSF50044">
    <property type="entry name" value="SH3-domain"/>
    <property type="match status" value="1"/>
</dbReference>
<dbReference type="SMART" id="SM00028">
    <property type="entry name" value="TPR"/>
    <property type="match status" value="6"/>
</dbReference>
<evidence type="ECO:0000256" key="28">
    <source>
        <dbReference type="SAM" id="MobiDB-lite"/>
    </source>
</evidence>
<dbReference type="PANTHER" id="PTHR22647:SF3">
    <property type="entry name" value="SH3 DOMAIN AND TETRATRICOPEPTIDE REPEAT-CONTAINING PROTEIN 1"/>
    <property type="match status" value="1"/>
</dbReference>
<evidence type="ECO:0000256" key="15">
    <source>
        <dbReference type="ARBA" id="ARBA00022753"/>
    </source>
</evidence>
<dbReference type="GO" id="GO:0031901">
    <property type="term" value="C:early endosome membrane"/>
    <property type="evidence" value="ECO:0007669"/>
    <property type="project" value="UniProtKB-SubCell"/>
</dbReference>
<dbReference type="SUPFAM" id="SSF49299">
    <property type="entry name" value="PKD domain"/>
    <property type="match status" value="1"/>
</dbReference>
<keyword evidence="15" id="KW-0967">Endosome</keyword>
<proteinExistence type="inferred from homology"/>
<feature type="compositionally biased region" description="Low complexity" evidence="28">
    <location>
        <begin position="107"/>
        <end position="122"/>
    </location>
</feature>
<evidence type="ECO:0000313" key="32">
    <source>
        <dbReference type="EMBL" id="MBZ3890393.1"/>
    </source>
</evidence>
<dbReference type="Gene3D" id="2.10.70.80">
    <property type="match status" value="1"/>
</dbReference>
<dbReference type="GO" id="GO:0098839">
    <property type="term" value="C:postsynaptic density membrane"/>
    <property type="evidence" value="ECO:0007669"/>
    <property type="project" value="UniProtKB-SubCell"/>
</dbReference>
<comment type="caution">
    <text evidence="32">The sequence shown here is derived from an EMBL/GenBank/DDBJ whole genome shotgun (WGS) entry which is preliminary data.</text>
</comment>
<dbReference type="InterPro" id="IPR000601">
    <property type="entry name" value="PKD_dom"/>
</dbReference>
<sequence length="2256" mass="249385">MAHRGPPRFPKGPGSAARAPSPGAPPLLRWPRLRPLLLLLLLLAACGAAGRSPEPGRLGPRAQLTRRPRSPPAGRAEHGGREEGLARGAEHGARGPGPSPAPGPGENGAPVPGKGRWARAAPVAGAASRAQVSLISTSFVLKGDATHNQAMVHWTGENSSIILVSSSLSDREQSLFLSTDEGATFQKQPVTFSVETLIFHPKEEDKVLAYTKESKLYVSSDLGKKWTLLQERVTKDRVFWAVSGVDTDPNLVHMEAQDLGGGFRYVTCQIHNCSDRSRTAPFPGPIDPSSLAVQDDYVFFKATAANRTKYYVSYRRSDFVLMKLPKYALPKDLQLISTDENQVLVAAQEWYQVDTYNLYQSDPRGVHYTLVLENVRSSRQAEESVVIDVLEVRGVKGVFLANQKIDGKVRTLITYNKGRDWHHLRPPSTDMNGKPTHCQPPDCHLHLHLRWADNPYVSGTVHTKDSAPGLIMGAGNLGSQLVEYKEEMYITSDCGRSWRQVFEEEHHVLYLDHGGVIAAIKDTSIPLKILKFSVDEGLSWSTHNFTSTSVFVDGLLSEPGDETLVMTVFGHISFRSDWELVKVDFRPSFSRQCSEEDYSSWDLTDLQGDGCIMGQQRSFRRRKPTSWCVKGRSFTAALRSRACACRDSDFLCDHGFERAPSPEPASQCSASFWFNPLSPPDDCALGQTYTSSLGYRKVVSNVCEGGVDLQQSPVQLQCPLMPPRGLRVSVRGEAVAVRPGEDVLLVVQQEQGDVLTTKYQVDLGDGFKAMYVNLTLTGEPIRHRYESPGIYRVSVRAENMAGHDEAVLFVQVNSPLQALYLEVVPVIGINQEVNLTAVLLPLNPNLTVFYWWIGHSLQPLLSLENSVTTRFADAGDVRVTVQAACGNSVLQDSRVVRVLDQFQVVPLQFSKDLDAYNPNTPEWREDVGLVVTRLLSKETSVPEELLVTVVRPGLPTLADLYVLLPPPRPTRKRSLASDKRLAAIRQALGAHNVSFLLRGGLRVLVGLRDTNTDLALQLRAVRRKSGLPDPCLQQALRGRLRLLENESQEVAHVLGDLSARLLSIHSDQDRIMVTFKTFEEIWKFSTYHTLGFTHHCLENLLVDQAFWLLSPGEEEETAIRVHVEEGALKLTYQSLLAQEGPFFVLCPDHHVKLTPGPWSMGKGPRVLRKASGGPLEDMALEVDSPTTSEEAAAAVTLEPLIPFHQWVLKVPWDPIDDSVGGPVTPEVSQMGLGLASALADFQGSGPEEMSFHAGDLIEILGAQVPSLPWCVGRHVVSGQVGFVRTSLISVQGPVSELDRVVFLDQEERAFFSNEGHFSEDDARRLLGRMAGTAVCCVHSLERPPPDLTPDSRETLWMVKDVLEQCKTLPGCPKEEPESGGLQEASSSVRSPDTEEPPLCLDAEDGGAHPEALGSLLQFLSAPGYQACYRGLYDASLPWLGSMFRSFADEEELAGLLARAREMAKKAGLGAALARLCFLLARLCARKLKLSQARVYFEEALRALGGSFEDLFLVVAVYANLATIYLKQKSREKCAQVVPKAAALLLGTPSHPCSSEVEVELLKYALRRAVGAGSLQAEARACFLLAKHHTRLRQPEAALPYLERLLLLHRDLGSPLASWPVNGYLLLADTYSRKCLPHLALSCVRVASLHTLGSLASSLRSVDLVLWNAPRLHGQRRAAHSLPAQTAHYLRQALASTAAGTGRALRGPLYASLAQLHSYHGQHGQAIAFMMRAVQADSLAGLRPVVDRLVVLAWLHTLHGQSLVALDILQAILDADVASEDQEGVIANMAAIALRRTGRTRQAAESYYRALRLARGLGQLQNQAVVLANFGALCLQASATGLARHYLLEAIRLFSQLPVSECGRDFTQVLLWMGHLYARRALAQQGKCYYQWALLVAVETDHLESQLQAVQQLCHFYSSVMPNEAQNVIYHEFQLTLARRVADKGLEGQLLEAISQLYLSLGTERAYRSALDYTKRSLGIFIDLQQKEKEAHAWLQAGKIYYILHQDELVDLYIQVAQNAALCTGDPNLGLELFEAAGDIFFNGTWEREKAVSFYRDRALPLAVTVGNREAKLRLCNKLAALLATLESSREGLEFAHEALALSIALGDRLNERVAYHRLATLHHRLGHGELAEHFYLKALSLCSWPLEFQEETLYYLKVYLALGHILFCDLKDPFDAAGYYQLALAAAVDLGHKKAQLKICTRLATIYHHFLMDREMSLFFYQKARTFASELNLRRTNLVPQRFCGRAPWLAPGHLP</sequence>
<keyword evidence="23" id="KW-0968">Cytoplasmic vesicle</keyword>
<name>A0AA41NHQ2_SCICA</name>
<accession>A0AA41NHQ2</accession>
<comment type="similarity">
    <text evidence="8">Belongs to the VPS10-related sortilin family. SORCS subfamily.</text>
</comment>
<evidence type="ECO:0000256" key="14">
    <source>
        <dbReference type="ARBA" id="ARBA00022737"/>
    </source>
</evidence>
<dbReference type="SUPFAM" id="SSF48452">
    <property type="entry name" value="TPR-like"/>
    <property type="match status" value="3"/>
</dbReference>
<dbReference type="InterPro" id="IPR031778">
    <property type="entry name" value="Sortilin_N"/>
</dbReference>
<evidence type="ECO:0000256" key="5">
    <source>
        <dbReference type="ARBA" id="ARBA00004484"/>
    </source>
</evidence>
<keyword evidence="22" id="KW-0966">Cell projection</keyword>
<keyword evidence="11" id="KW-0771">Synaptosome</keyword>
<keyword evidence="9 27" id="KW-0728">SH3 domain</keyword>
<reference evidence="32" key="1">
    <citation type="submission" date="2020-03" db="EMBL/GenBank/DDBJ databases">
        <title>Studies in the Genomics of Life Span.</title>
        <authorList>
            <person name="Glass D."/>
        </authorList>
    </citation>
    <scope>NUCLEOTIDE SEQUENCE</scope>
    <source>
        <strain evidence="32">SUZIE</strain>
        <tissue evidence="32">Muscle</tissue>
    </source>
</reference>
<evidence type="ECO:0000256" key="9">
    <source>
        <dbReference type="ARBA" id="ARBA00022443"/>
    </source>
</evidence>
<protein>
    <recommendedName>
        <fullName evidence="26">VPS10 domain-containing receptor SorCS2</fullName>
    </recommendedName>
</protein>
<dbReference type="Pfam" id="PF00801">
    <property type="entry name" value="PKD"/>
    <property type="match status" value="1"/>
</dbReference>
<evidence type="ECO:0000256" key="8">
    <source>
        <dbReference type="ARBA" id="ARBA00010818"/>
    </source>
</evidence>
<dbReference type="Pfam" id="PF15902">
    <property type="entry name" value="Sortilin-Vps10"/>
    <property type="match status" value="1"/>
</dbReference>
<dbReference type="InterPro" id="IPR011990">
    <property type="entry name" value="TPR-like_helical_dom_sf"/>
</dbReference>
<feature type="compositionally biased region" description="Basic and acidic residues" evidence="28">
    <location>
        <begin position="75"/>
        <end position="93"/>
    </location>
</feature>
<dbReference type="PANTHER" id="PTHR22647">
    <property type="entry name" value="SH3 DOMAIN AND TETRATRICOPEPTIDE REPEATS CONTAINING PROTEIN"/>
    <property type="match status" value="1"/>
</dbReference>
<dbReference type="InterPro" id="IPR015943">
    <property type="entry name" value="WD40/YVTN_repeat-like_dom_sf"/>
</dbReference>
<keyword evidence="16" id="KW-1133">Transmembrane helix</keyword>
<evidence type="ECO:0000256" key="26">
    <source>
        <dbReference type="ARBA" id="ARBA00074088"/>
    </source>
</evidence>
<evidence type="ECO:0000256" key="6">
    <source>
        <dbReference type="ARBA" id="ARBA00004552"/>
    </source>
</evidence>
<dbReference type="InterPro" id="IPR022409">
    <property type="entry name" value="PKD/Chitinase_dom"/>
</dbReference>
<evidence type="ECO:0000256" key="17">
    <source>
        <dbReference type="ARBA" id="ARBA00023018"/>
    </source>
</evidence>
<dbReference type="Gene3D" id="2.130.10.10">
    <property type="entry name" value="YVTN repeat-like/Quinoprotein amine dehydrogenase"/>
    <property type="match status" value="1"/>
</dbReference>
<dbReference type="EMBL" id="JAATJV010439445">
    <property type="protein sequence ID" value="MBZ3890393.1"/>
    <property type="molecule type" value="Genomic_DNA"/>
</dbReference>
<dbReference type="CDD" id="cd11885">
    <property type="entry name" value="SH3_SH3TC"/>
    <property type="match status" value="1"/>
</dbReference>
<feature type="signal peptide" evidence="29">
    <location>
        <begin position="1"/>
        <end position="49"/>
    </location>
</feature>
<evidence type="ECO:0000256" key="18">
    <source>
        <dbReference type="ARBA" id="ARBA00023136"/>
    </source>
</evidence>
<gene>
    <name evidence="32" type="ORF">SUZIE_207735</name>
</gene>
<evidence type="ECO:0000256" key="13">
    <source>
        <dbReference type="ARBA" id="ARBA00022729"/>
    </source>
</evidence>
<feature type="region of interest" description="Disordered" evidence="28">
    <location>
        <begin position="1"/>
        <end position="28"/>
    </location>
</feature>
<dbReference type="InterPro" id="IPR035986">
    <property type="entry name" value="PKD_dom_sf"/>
</dbReference>
<dbReference type="GO" id="GO:0043204">
    <property type="term" value="C:perikaryon"/>
    <property type="evidence" value="ECO:0007669"/>
    <property type="project" value="UniProtKB-SubCell"/>
</dbReference>
<dbReference type="SUPFAM" id="SSF110296">
    <property type="entry name" value="Oligoxyloglucan reducing end-specific cellobiohydrolase"/>
    <property type="match status" value="1"/>
</dbReference>
<keyword evidence="18" id="KW-0472">Membrane</keyword>
<dbReference type="GO" id="GO:0055038">
    <property type="term" value="C:recycling endosome membrane"/>
    <property type="evidence" value="ECO:0007669"/>
    <property type="project" value="UniProtKB-SubCell"/>
</dbReference>
<evidence type="ECO:0000256" key="24">
    <source>
        <dbReference type="ARBA" id="ARBA00034102"/>
    </source>
</evidence>
<dbReference type="InterPro" id="IPR013783">
    <property type="entry name" value="Ig-like_fold"/>
</dbReference>
<dbReference type="InterPro" id="IPR031777">
    <property type="entry name" value="Sortilin_C"/>
</dbReference>
<evidence type="ECO:0000256" key="27">
    <source>
        <dbReference type="PROSITE-ProRule" id="PRU00192"/>
    </source>
</evidence>
<feature type="chain" id="PRO_5041429769" description="VPS10 domain-containing receptor SorCS2" evidence="29">
    <location>
        <begin position="50"/>
        <end position="2256"/>
    </location>
</feature>
<dbReference type="Gene3D" id="3.30.60.270">
    <property type="match status" value="1"/>
</dbReference>
<evidence type="ECO:0000256" key="12">
    <source>
        <dbReference type="ARBA" id="ARBA00022692"/>
    </source>
</evidence>
<evidence type="ECO:0000256" key="23">
    <source>
        <dbReference type="ARBA" id="ARBA00023329"/>
    </source>
</evidence>
<dbReference type="InterPro" id="IPR042772">
    <property type="entry name" value="SH3TC1/SH3TC2"/>
</dbReference>
<evidence type="ECO:0000256" key="19">
    <source>
        <dbReference type="ARBA" id="ARBA00023157"/>
    </source>
</evidence>
<dbReference type="SMART" id="SM00326">
    <property type="entry name" value="SH3"/>
    <property type="match status" value="1"/>
</dbReference>
<dbReference type="InterPro" id="IPR006581">
    <property type="entry name" value="VPS10"/>
</dbReference>
<evidence type="ECO:0000256" key="7">
    <source>
        <dbReference type="ARBA" id="ARBA00004565"/>
    </source>
</evidence>
<dbReference type="Proteomes" id="UP001166674">
    <property type="component" value="Unassembled WGS sequence"/>
</dbReference>
<dbReference type="SMART" id="SM00089">
    <property type="entry name" value="PKD"/>
    <property type="match status" value="1"/>
</dbReference>
<dbReference type="Pfam" id="PF00018">
    <property type="entry name" value="SH3_1"/>
    <property type="match status" value="1"/>
</dbReference>
<feature type="region of interest" description="Disordered" evidence="28">
    <location>
        <begin position="1368"/>
        <end position="1403"/>
    </location>
</feature>
<keyword evidence="12" id="KW-0812">Transmembrane</keyword>
<keyword evidence="10" id="KW-1003">Cell membrane</keyword>
<keyword evidence="17" id="KW-0770">Synapse</keyword>
<evidence type="ECO:0000259" key="31">
    <source>
        <dbReference type="PROSITE" id="PS50093"/>
    </source>
</evidence>
<evidence type="ECO:0000256" key="3">
    <source>
        <dbReference type="ARBA" id="ARBA00004279"/>
    </source>
</evidence>
<comment type="subcellular location">
    <subcellularLocation>
        <location evidence="2">Cell membrane</location>
        <topology evidence="2">Single-pass type I membrane protein</topology>
    </subcellularLocation>
    <subcellularLocation>
        <location evidence="3">Cell projection</location>
        <location evidence="3">Dendrite</location>
    </subcellularLocation>
    <subcellularLocation>
        <location evidence="6">Cell projection</location>
        <location evidence="6">Dendritic spine</location>
    </subcellularLocation>
    <subcellularLocation>
        <location evidence="4">Cytoplasmic vesicle membrane</location>
        <topology evidence="4">Single-pass type I membrane protein</topology>
    </subcellularLocation>
    <subcellularLocation>
        <location evidence="1">Early endosome membrane</location>
    </subcellularLocation>
    <subcellularLocation>
        <location evidence="5">Perikaryon</location>
    </subcellularLocation>
    <subcellularLocation>
        <location evidence="25">Postsynaptic density membrane</location>
    </subcellularLocation>
    <subcellularLocation>
        <location evidence="7">Recycling endosome membrane</location>
    </subcellularLocation>
    <subcellularLocation>
        <location evidence="24">Synapse</location>
        <location evidence="24">Synaptosome</location>
    </subcellularLocation>
</comment>